<dbReference type="PRINTS" id="PR00728">
    <property type="entry name" value="SIGNALPTASE"/>
</dbReference>
<accession>A0A9D1HSY6</accession>
<dbReference type="SUPFAM" id="SSF51306">
    <property type="entry name" value="LexA/Signal peptidase"/>
    <property type="match status" value="1"/>
</dbReference>
<dbReference type="EC" id="3.4.21.89" evidence="5"/>
<evidence type="ECO:0000259" key="7">
    <source>
        <dbReference type="Pfam" id="PF10502"/>
    </source>
</evidence>
<gene>
    <name evidence="8" type="ORF">IAD49_00015</name>
</gene>
<dbReference type="PANTHER" id="PTHR10806:SF6">
    <property type="entry name" value="SIGNAL PEPTIDASE COMPLEX CATALYTIC SUBUNIT SEC11"/>
    <property type="match status" value="1"/>
</dbReference>
<reference evidence="8" key="1">
    <citation type="submission" date="2020-10" db="EMBL/GenBank/DDBJ databases">
        <authorList>
            <person name="Gilroy R."/>
        </authorList>
    </citation>
    <scope>NUCLEOTIDE SEQUENCE</scope>
    <source>
        <strain evidence="8">CHK197-8231</strain>
    </source>
</reference>
<organism evidence="8 9">
    <name type="scientific">Candidatus Fimihabitans intestinipullorum</name>
    <dbReference type="NCBI Taxonomy" id="2840820"/>
    <lineage>
        <taxon>Bacteria</taxon>
        <taxon>Bacillati</taxon>
        <taxon>Mycoplasmatota</taxon>
        <taxon>Mycoplasmatota incertae sedis</taxon>
        <taxon>Candidatus Fimihabitans</taxon>
    </lineage>
</organism>
<feature type="transmembrane region" description="Helical" evidence="6">
    <location>
        <begin position="192"/>
        <end position="209"/>
    </location>
</feature>
<evidence type="ECO:0000313" key="9">
    <source>
        <dbReference type="Proteomes" id="UP000824087"/>
    </source>
</evidence>
<feature type="transmembrane region" description="Helical" evidence="6">
    <location>
        <begin position="256"/>
        <end position="276"/>
    </location>
</feature>
<dbReference type="NCBIfam" id="TIGR02228">
    <property type="entry name" value="sigpep_I_arch"/>
    <property type="match status" value="1"/>
</dbReference>
<dbReference type="Gene3D" id="2.10.109.10">
    <property type="entry name" value="Umud Fragment, subunit A"/>
    <property type="match status" value="1"/>
</dbReference>
<dbReference type="InterPro" id="IPR036286">
    <property type="entry name" value="LexA/Signal_pep-like_sf"/>
</dbReference>
<comment type="caution">
    <text evidence="8">The sequence shown here is derived from an EMBL/GenBank/DDBJ whole genome shotgun (WGS) entry which is preliminary data.</text>
</comment>
<feature type="transmembrane region" description="Helical" evidence="6">
    <location>
        <begin position="12"/>
        <end position="30"/>
    </location>
</feature>
<keyword evidence="8" id="KW-0378">Hydrolase</keyword>
<dbReference type="InterPro" id="IPR019533">
    <property type="entry name" value="Peptidase_S26"/>
</dbReference>
<feature type="transmembrane region" description="Helical" evidence="6">
    <location>
        <begin position="215"/>
        <end position="235"/>
    </location>
</feature>
<keyword evidence="4 6" id="KW-0472">Membrane</keyword>
<dbReference type="InterPro" id="IPR001733">
    <property type="entry name" value="Peptidase_S26B"/>
</dbReference>
<proteinExistence type="predicted"/>
<evidence type="ECO:0000256" key="1">
    <source>
        <dbReference type="ARBA" id="ARBA00004370"/>
    </source>
</evidence>
<feature type="transmembrane region" description="Helical" evidence="6">
    <location>
        <begin position="132"/>
        <end position="150"/>
    </location>
</feature>
<dbReference type="GO" id="GO:0004252">
    <property type="term" value="F:serine-type endopeptidase activity"/>
    <property type="evidence" value="ECO:0007669"/>
    <property type="project" value="UniProtKB-UniRule"/>
</dbReference>
<dbReference type="GO" id="GO:0016020">
    <property type="term" value="C:membrane"/>
    <property type="evidence" value="ECO:0007669"/>
    <property type="project" value="UniProtKB-SubCell"/>
</dbReference>
<protein>
    <recommendedName>
        <fullName evidence="5">Signal peptidase I</fullName>
        <ecNumber evidence="5">3.4.21.89</ecNumber>
    </recommendedName>
</protein>
<dbReference type="EMBL" id="DVML01000001">
    <property type="protein sequence ID" value="HIU21956.1"/>
    <property type="molecule type" value="Genomic_DNA"/>
</dbReference>
<evidence type="ECO:0000256" key="2">
    <source>
        <dbReference type="ARBA" id="ARBA00022692"/>
    </source>
</evidence>
<sequence>MRSINLKIMPIYMLLLFYILFSSPLINLFNSEIGSAFLNLLYWIVIAGYIYLVIGFKKGRIRRETDKIQTILIILIIYFMAYFFTGLLFGYQKSPYSHDLLAIISNIWKFIPVILLEEFTRYHLVQDARGKITWYAVIVILFIFVDVNLSTIATQCKTLEEAFKFVCSTITPSVFRNILLVFLARKAGLKSLFIYQVAFALFDLLIPIFPDLDWFFTGIIGMILPVIVYFNINYIEMSDERFLSRRQIRKESPLKLIPTFVIVFLVVGFVGGFFTYQPIAIISNSMVPKFARGDAVIVQKISDEAKKDLKEGTIIRFQTTEKEVVHRIKEKKVKSDGTVAYITKGDNNNAEDVGEVTPDQIKGVVVYSVPKIGYPSVWLYELFQRNK</sequence>
<evidence type="ECO:0000256" key="5">
    <source>
        <dbReference type="NCBIfam" id="TIGR02228"/>
    </source>
</evidence>
<evidence type="ECO:0000256" key="4">
    <source>
        <dbReference type="ARBA" id="ARBA00023136"/>
    </source>
</evidence>
<evidence type="ECO:0000313" key="8">
    <source>
        <dbReference type="EMBL" id="HIU21956.1"/>
    </source>
</evidence>
<keyword evidence="2 6" id="KW-0812">Transmembrane</keyword>
<feature type="transmembrane region" description="Helical" evidence="6">
    <location>
        <begin position="68"/>
        <end position="89"/>
    </location>
</feature>
<dbReference type="PANTHER" id="PTHR10806">
    <property type="entry name" value="SIGNAL PEPTIDASE COMPLEX CATALYTIC SUBUNIT SEC11"/>
    <property type="match status" value="1"/>
</dbReference>
<dbReference type="CDD" id="cd06530">
    <property type="entry name" value="S26_SPase_I"/>
    <property type="match status" value="1"/>
</dbReference>
<dbReference type="GO" id="GO:0009003">
    <property type="term" value="F:signal peptidase activity"/>
    <property type="evidence" value="ECO:0007669"/>
    <property type="project" value="UniProtKB-EC"/>
</dbReference>
<feature type="transmembrane region" description="Helical" evidence="6">
    <location>
        <begin position="36"/>
        <end position="56"/>
    </location>
</feature>
<feature type="domain" description="Peptidase S26" evidence="7">
    <location>
        <begin position="256"/>
        <end position="328"/>
    </location>
</feature>
<evidence type="ECO:0000256" key="3">
    <source>
        <dbReference type="ARBA" id="ARBA00022989"/>
    </source>
</evidence>
<reference evidence="8" key="2">
    <citation type="journal article" date="2021" name="PeerJ">
        <title>Extensive microbial diversity within the chicken gut microbiome revealed by metagenomics and culture.</title>
        <authorList>
            <person name="Gilroy R."/>
            <person name="Ravi A."/>
            <person name="Getino M."/>
            <person name="Pursley I."/>
            <person name="Horton D.L."/>
            <person name="Alikhan N.F."/>
            <person name="Baker D."/>
            <person name="Gharbi K."/>
            <person name="Hall N."/>
            <person name="Watson M."/>
            <person name="Adriaenssens E.M."/>
            <person name="Foster-Nyarko E."/>
            <person name="Jarju S."/>
            <person name="Secka A."/>
            <person name="Antonio M."/>
            <person name="Oren A."/>
            <person name="Chaudhuri R.R."/>
            <person name="La Ragione R."/>
            <person name="Hildebrand F."/>
            <person name="Pallen M.J."/>
        </authorList>
    </citation>
    <scope>NUCLEOTIDE SEQUENCE</scope>
    <source>
        <strain evidence="8">CHK197-8231</strain>
    </source>
</reference>
<comment type="subcellular location">
    <subcellularLocation>
        <location evidence="1">Membrane</location>
    </subcellularLocation>
</comment>
<dbReference type="Pfam" id="PF10502">
    <property type="entry name" value="Peptidase_S26"/>
    <property type="match status" value="1"/>
</dbReference>
<name>A0A9D1HSY6_9BACT</name>
<dbReference type="AlphaFoldDB" id="A0A9D1HSY6"/>
<keyword evidence="3 6" id="KW-1133">Transmembrane helix</keyword>
<dbReference type="GO" id="GO:0006465">
    <property type="term" value="P:signal peptide processing"/>
    <property type="evidence" value="ECO:0007669"/>
    <property type="project" value="UniProtKB-UniRule"/>
</dbReference>
<dbReference type="Proteomes" id="UP000824087">
    <property type="component" value="Unassembled WGS sequence"/>
</dbReference>
<evidence type="ECO:0000256" key="6">
    <source>
        <dbReference type="SAM" id="Phobius"/>
    </source>
</evidence>